<evidence type="ECO:0000256" key="6">
    <source>
        <dbReference type="SAM" id="MobiDB-lite"/>
    </source>
</evidence>
<evidence type="ECO:0000256" key="7">
    <source>
        <dbReference type="SAM" id="Phobius"/>
    </source>
</evidence>
<name>A0A6A6WB30_9PEZI</name>
<dbReference type="PANTHER" id="PTHR33048:SF47">
    <property type="entry name" value="INTEGRAL MEMBRANE PROTEIN-RELATED"/>
    <property type="match status" value="1"/>
</dbReference>
<dbReference type="RefSeq" id="XP_033602334.1">
    <property type="nucleotide sequence ID" value="XM_033740701.1"/>
</dbReference>
<comment type="subcellular location">
    <subcellularLocation>
        <location evidence="1">Membrane</location>
        <topology evidence="1">Multi-pass membrane protein</topology>
    </subcellularLocation>
</comment>
<proteinExistence type="inferred from homology"/>
<feature type="region of interest" description="Disordered" evidence="6">
    <location>
        <begin position="321"/>
        <end position="344"/>
    </location>
</feature>
<dbReference type="PANTHER" id="PTHR33048">
    <property type="entry name" value="PTH11-LIKE INTEGRAL MEMBRANE PROTEIN (AFU_ORTHOLOGUE AFUA_5G11245)"/>
    <property type="match status" value="1"/>
</dbReference>
<organism evidence="9 10">
    <name type="scientific">Pseudovirgaria hyperparasitica</name>
    <dbReference type="NCBI Taxonomy" id="470096"/>
    <lineage>
        <taxon>Eukaryota</taxon>
        <taxon>Fungi</taxon>
        <taxon>Dikarya</taxon>
        <taxon>Ascomycota</taxon>
        <taxon>Pezizomycotina</taxon>
        <taxon>Dothideomycetes</taxon>
        <taxon>Dothideomycetes incertae sedis</taxon>
        <taxon>Acrospermales</taxon>
        <taxon>Acrospermaceae</taxon>
        <taxon>Pseudovirgaria</taxon>
    </lineage>
</organism>
<feature type="transmembrane region" description="Helical" evidence="7">
    <location>
        <begin position="77"/>
        <end position="98"/>
    </location>
</feature>
<feature type="transmembrane region" description="Helical" evidence="7">
    <location>
        <begin position="199"/>
        <end position="221"/>
    </location>
</feature>
<dbReference type="Pfam" id="PF20684">
    <property type="entry name" value="Fung_rhodopsin"/>
    <property type="match status" value="1"/>
</dbReference>
<evidence type="ECO:0000256" key="5">
    <source>
        <dbReference type="ARBA" id="ARBA00038359"/>
    </source>
</evidence>
<gene>
    <name evidence="9" type="ORF">EJ05DRAFT_312531</name>
</gene>
<feature type="domain" description="Rhodopsin" evidence="8">
    <location>
        <begin position="71"/>
        <end position="287"/>
    </location>
</feature>
<dbReference type="InterPro" id="IPR049326">
    <property type="entry name" value="Rhodopsin_dom_fungi"/>
</dbReference>
<keyword evidence="3 7" id="KW-1133">Transmembrane helix</keyword>
<feature type="transmembrane region" description="Helical" evidence="7">
    <location>
        <begin position="125"/>
        <end position="144"/>
    </location>
</feature>
<evidence type="ECO:0000256" key="2">
    <source>
        <dbReference type="ARBA" id="ARBA00022692"/>
    </source>
</evidence>
<dbReference type="InterPro" id="IPR052337">
    <property type="entry name" value="SAT4-like"/>
</dbReference>
<evidence type="ECO:0000313" key="9">
    <source>
        <dbReference type="EMBL" id="KAF2759883.1"/>
    </source>
</evidence>
<evidence type="ECO:0000256" key="4">
    <source>
        <dbReference type="ARBA" id="ARBA00023136"/>
    </source>
</evidence>
<evidence type="ECO:0000256" key="1">
    <source>
        <dbReference type="ARBA" id="ARBA00004141"/>
    </source>
</evidence>
<keyword evidence="10" id="KW-1185">Reference proteome</keyword>
<accession>A0A6A6WB30</accession>
<keyword evidence="4 7" id="KW-0472">Membrane</keyword>
<evidence type="ECO:0000259" key="8">
    <source>
        <dbReference type="Pfam" id="PF20684"/>
    </source>
</evidence>
<dbReference type="EMBL" id="ML996569">
    <property type="protein sequence ID" value="KAF2759883.1"/>
    <property type="molecule type" value="Genomic_DNA"/>
</dbReference>
<protein>
    <recommendedName>
        <fullName evidence="8">Rhodopsin domain-containing protein</fullName>
    </recommendedName>
</protein>
<feature type="transmembrane region" description="Helical" evidence="7">
    <location>
        <begin position="156"/>
        <end position="177"/>
    </location>
</feature>
<evidence type="ECO:0000313" key="10">
    <source>
        <dbReference type="Proteomes" id="UP000799437"/>
    </source>
</evidence>
<dbReference type="Proteomes" id="UP000799437">
    <property type="component" value="Unassembled WGS sequence"/>
</dbReference>
<feature type="transmembrane region" description="Helical" evidence="7">
    <location>
        <begin position="233"/>
        <end position="258"/>
    </location>
</feature>
<reference evidence="9" key="1">
    <citation type="journal article" date="2020" name="Stud. Mycol.">
        <title>101 Dothideomycetes genomes: a test case for predicting lifestyles and emergence of pathogens.</title>
        <authorList>
            <person name="Haridas S."/>
            <person name="Albert R."/>
            <person name="Binder M."/>
            <person name="Bloem J."/>
            <person name="Labutti K."/>
            <person name="Salamov A."/>
            <person name="Andreopoulos B."/>
            <person name="Baker S."/>
            <person name="Barry K."/>
            <person name="Bills G."/>
            <person name="Bluhm B."/>
            <person name="Cannon C."/>
            <person name="Castanera R."/>
            <person name="Culley D."/>
            <person name="Daum C."/>
            <person name="Ezra D."/>
            <person name="Gonzalez J."/>
            <person name="Henrissat B."/>
            <person name="Kuo A."/>
            <person name="Liang C."/>
            <person name="Lipzen A."/>
            <person name="Lutzoni F."/>
            <person name="Magnuson J."/>
            <person name="Mondo S."/>
            <person name="Nolan M."/>
            <person name="Ohm R."/>
            <person name="Pangilinan J."/>
            <person name="Park H.-J."/>
            <person name="Ramirez L."/>
            <person name="Alfaro M."/>
            <person name="Sun H."/>
            <person name="Tritt A."/>
            <person name="Yoshinaga Y."/>
            <person name="Zwiers L.-H."/>
            <person name="Turgeon B."/>
            <person name="Goodwin S."/>
            <person name="Spatafora J."/>
            <person name="Crous P."/>
            <person name="Grigoriev I."/>
        </authorList>
    </citation>
    <scope>NUCLEOTIDE SEQUENCE</scope>
    <source>
        <strain evidence="9">CBS 121739</strain>
    </source>
</reference>
<dbReference type="GO" id="GO:0016020">
    <property type="term" value="C:membrane"/>
    <property type="evidence" value="ECO:0007669"/>
    <property type="project" value="UniProtKB-SubCell"/>
</dbReference>
<evidence type="ECO:0000256" key="3">
    <source>
        <dbReference type="ARBA" id="ARBA00022989"/>
    </source>
</evidence>
<sequence length="392" mass="43540">MLYQRTTIDNQAGGFPAPPGFEKNLDNPDNNALASIPSGWTLISIAIILLILRFVAKVSTTVKEGKFNIKVIRVEDWLALLAVLCGIVRVVLVTYIVLDLGIGRHIWDIPGENFPKIWHIFDIEDMIYCWGILFAKLSILFFYLSIFRINKAFRICVYVTMAITTLYLLVSFLTYVFHCGVHTWVGIATKCLDGITQEIAIGGFNIATDLVIMVLPLPLALRLQLSRKKKIGLVIVLLLGSFTIIAAVLRQVFAITTLSTSDQTWNTSEVVVWKTVEMLVAIICCNILTGPFILRYLLDTKLGSSLRSLLTKASPSFATSVLGSDPSSHRYPGKRSDNGSATTESYEVNDIKSWAVAAPGRSDSHEQLTRPSTEGIKVTRDYRIDTHQAARV</sequence>
<comment type="similarity">
    <text evidence="5">Belongs to the SAT4 family.</text>
</comment>
<dbReference type="AlphaFoldDB" id="A0A6A6WB30"/>
<dbReference type="GeneID" id="54481755"/>
<feature type="transmembrane region" description="Helical" evidence="7">
    <location>
        <begin position="32"/>
        <end position="56"/>
    </location>
</feature>
<feature type="transmembrane region" description="Helical" evidence="7">
    <location>
        <begin position="278"/>
        <end position="298"/>
    </location>
</feature>
<keyword evidence="2 7" id="KW-0812">Transmembrane</keyword>
<dbReference type="OrthoDB" id="444631at2759"/>